<gene>
    <name evidence="1" type="ORF">VFH_I091520</name>
</gene>
<evidence type="ECO:0000313" key="2">
    <source>
        <dbReference type="Proteomes" id="UP001157006"/>
    </source>
</evidence>
<dbReference type="EMBL" id="OX451735">
    <property type="protein sequence ID" value="CAI8593438.1"/>
    <property type="molecule type" value="Genomic_DNA"/>
</dbReference>
<sequence length="93" mass="10657">MSDEGLDRICVDSDGVLFVGNLESRREVAGGSPESHRVQQQPRVFFANVLIERFTLGVMITTRKLRHKFQGHRAMMKTNYPIRQVLKKANLTE</sequence>
<protein>
    <submittedName>
        <fullName evidence="1">Uncharacterized protein</fullName>
    </submittedName>
</protein>
<evidence type="ECO:0000313" key="1">
    <source>
        <dbReference type="EMBL" id="CAI8593438.1"/>
    </source>
</evidence>
<keyword evidence="2" id="KW-1185">Reference proteome</keyword>
<name>A0AAV0Z7F9_VICFA</name>
<organism evidence="1 2">
    <name type="scientific">Vicia faba</name>
    <name type="common">Broad bean</name>
    <name type="synonym">Faba vulgaris</name>
    <dbReference type="NCBI Taxonomy" id="3906"/>
    <lineage>
        <taxon>Eukaryota</taxon>
        <taxon>Viridiplantae</taxon>
        <taxon>Streptophyta</taxon>
        <taxon>Embryophyta</taxon>
        <taxon>Tracheophyta</taxon>
        <taxon>Spermatophyta</taxon>
        <taxon>Magnoliopsida</taxon>
        <taxon>eudicotyledons</taxon>
        <taxon>Gunneridae</taxon>
        <taxon>Pentapetalae</taxon>
        <taxon>rosids</taxon>
        <taxon>fabids</taxon>
        <taxon>Fabales</taxon>
        <taxon>Fabaceae</taxon>
        <taxon>Papilionoideae</taxon>
        <taxon>50 kb inversion clade</taxon>
        <taxon>NPAAA clade</taxon>
        <taxon>Hologalegina</taxon>
        <taxon>IRL clade</taxon>
        <taxon>Fabeae</taxon>
        <taxon>Vicia</taxon>
    </lineage>
</organism>
<dbReference type="AlphaFoldDB" id="A0AAV0Z7F9"/>
<proteinExistence type="predicted"/>
<dbReference type="Proteomes" id="UP001157006">
    <property type="component" value="Chromosome 1S"/>
</dbReference>
<accession>A0AAV0Z7F9</accession>
<reference evidence="1 2" key="1">
    <citation type="submission" date="2023-01" db="EMBL/GenBank/DDBJ databases">
        <authorList>
            <person name="Kreplak J."/>
        </authorList>
    </citation>
    <scope>NUCLEOTIDE SEQUENCE [LARGE SCALE GENOMIC DNA]</scope>
</reference>